<organism evidence="1 2">
    <name type="scientific">Coemansia furcata</name>
    <dbReference type="NCBI Taxonomy" id="417177"/>
    <lineage>
        <taxon>Eukaryota</taxon>
        <taxon>Fungi</taxon>
        <taxon>Fungi incertae sedis</taxon>
        <taxon>Zoopagomycota</taxon>
        <taxon>Kickxellomycotina</taxon>
        <taxon>Kickxellomycetes</taxon>
        <taxon>Kickxellales</taxon>
        <taxon>Kickxellaceae</taxon>
        <taxon>Coemansia</taxon>
    </lineage>
</organism>
<comment type="caution">
    <text evidence="1">The sequence shown here is derived from an EMBL/GenBank/DDBJ whole genome shotgun (WGS) entry which is preliminary data.</text>
</comment>
<gene>
    <name evidence="1" type="ORF">H4S07_001437</name>
</gene>
<dbReference type="Proteomes" id="UP001140096">
    <property type="component" value="Unassembled WGS sequence"/>
</dbReference>
<dbReference type="EMBL" id="JANBUP010000234">
    <property type="protein sequence ID" value="KAJ2812382.1"/>
    <property type="molecule type" value="Genomic_DNA"/>
</dbReference>
<keyword evidence="2" id="KW-1185">Reference proteome</keyword>
<sequence length="853" mass="92501">MASELGNSPEARGSLTASSATVVELGDMANGVALATTAAAGDAKGAVADVGRTMAHEQFGCVESRNDSSTAIVNNEASDIDLENERLSEKNYADRFGSYYEYTAEERASPSDAVLRVRRRNGAAHGSPPHGPLPLPPQAQPPALRSTFKSEPLMQGRVGGGGSSSYSQTLENALFYSQAIRQIRETDCVDASNPCAVAMPRSRPGKEDIRQRRARNVIASREVFSITTPSAFIPLPSAKHGMWALEAMPELPSSIERSLAMRSSEPSIKLAEKKGGTAVPIARMLPSAAAGDATTLGGGGAVASGFFGRSYEHGGSVGRSGEGRLESEWEAARRAGIDQPVPTAAEFAEGLKQRGVAMPRTAASSIITSRSVQLRQRQRQRPYSTAESAVLVYGSDDDEYVLPDAKRTSGMSQASRTQFRLSMTSQLSEAPQQQQHALPEGRQVSSHSRQVATRLLMRAGFSSIAIRVARLGRAPLAASAPSHSAAMLDSDDGVDADPNGLQTLRAARRKQVNRVDEHGFLHFDDDDERPSEYAQHYDAWRARRMRARSRAGASDEPPPRFVAGSDAKWEALLRSFDAATLRGSRKVKQLVQAGLPGRMRAQVYYALSGAVAVAVAGEYARLLALGPLPIFDVIERDVTRCYPDHAMFADAEGAGQRQLRRILRAYAHYNPTVGYCQGMGRLVGLFLIVGLAEEQAFWVLAAAIQRYIPEYYVGDLRGLRVHTAVFEALLAERSPRLHTHLAEQGCDALMYATPWFMTVFSLSLPWPAALRVWDWFVFRGTKVLFRVALAITDMASAYLLEACPSITELLGFLLHIPPSLVDADALIAAAAKVKISERHVDRLTARLSARLDK</sequence>
<evidence type="ECO:0000313" key="2">
    <source>
        <dbReference type="Proteomes" id="UP001140096"/>
    </source>
</evidence>
<protein>
    <submittedName>
        <fullName evidence="1">Uncharacterized protein</fullName>
    </submittedName>
</protein>
<proteinExistence type="predicted"/>
<accession>A0ACC1LMX1</accession>
<reference evidence="1" key="1">
    <citation type="submission" date="2022-07" db="EMBL/GenBank/DDBJ databases">
        <title>Phylogenomic reconstructions and comparative analyses of Kickxellomycotina fungi.</title>
        <authorList>
            <person name="Reynolds N.K."/>
            <person name="Stajich J.E."/>
            <person name="Barry K."/>
            <person name="Grigoriev I.V."/>
            <person name="Crous P."/>
            <person name="Smith M.E."/>
        </authorList>
    </citation>
    <scope>NUCLEOTIDE SEQUENCE</scope>
    <source>
        <strain evidence="1">CBS 102833</strain>
    </source>
</reference>
<evidence type="ECO:0000313" key="1">
    <source>
        <dbReference type="EMBL" id="KAJ2812382.1"/>
    </source>
</evidence>
<name>A0ACC1LMX1_9FUNG</name>